<dbReference type="Proteomes" id="UP000428333">
    <property type="component" value="Linkage Group LG01"/>
</dbReference>
<feature type="domain" description="Metallo-beta-lactamase" evidence="1">
    <location>
        <begin position="105"/>
        <end position="312"/>
    </location>
</feature>
<dbReference type="InterPro" id="IPR001279">
    <property type="entry name" value="Metallo-B-lactamas"/>
</dbReference>
<name>A0A6A4M8H1_9ERIC</name>
<proteinExistence type="predicted"/>
<dbReference type="PANTHER" id="PTHR43694">
    <property type="entry name" value="RIBONUCLEASE J"/>
    <property type="match status" value="1"/>
</dbReference>
<dbReference type="PANTHER" id="PTHR43694:SF1">
    <property type="entry name" value="RIBONUCLEASE J"/>
    <property type="match status" value="1"/>
</dbReference>
<evidence type="ECO:0000313" key="2">
    <source>
        <dbReference type="EMBL" id="KAE9467553.1"/>
    </source>
</evidence>
<comment type="caution">
    <text evidence="2">The sequence shown here is derived from an EMBL/GenBank/DDBJ whole genome shotgun (WGS) entry which is preliminary data.</text>
</comment>
<dbReference type="OrthoDB" id="17458at2759"/>
<dbReference type="CDD" id="cd07714">
    <property type="entry name" value="RNaseJ_MBL-fold"/>
    <property type="match status" value="1"/>
</dbReference>
<sequence length="529" mass="59385">MAAFSALSLCPYNLYRRPNLKKARIFNALCLFSFFLKYMECHAFGSYTPILGTRVPKVPRKKSGRLEGAGKSMEDSVKRKLEQFYEGADGPPLRVLPIGGLGEIGMNCMLVGNYDRYILIDAGIMFPDSDELGVQKIIPDTNFIKRWSHKIEAVVITHGHEDHIGALPWVKGLNRLFQLWIPIHRYLPHPSRWRYALKLIKRRLKEFGIFLPSRLKVFRTKMRFSAGPFEIEPIRVTHSIPDCCGLVLRCADGTILHTGDWKIDESPLDGKVFDREALEELSKEGVTLMMSDSTNILSPGRSLSETVVAEALLRRISAAKGRVITTQFASNIHRLGSVKVAADLTGRNLVFVGMSLRSYLDAAWKDGKAPIDPSTLVKVEDIDDYAPNNLLIVTTGSQAETRAALNLASYGSSHSLKLSKEDTILYSAKVMECLAWFMLIHDIYLIIWLNKAKIMHHSHFQVIPGNETRVMKMLNRISEIGSTIVMGKNEQLHTSGHGYRQELFTIEGGSPENSEASTFSANPWRALIP</sequence>
<feature type="non-terminal residue" evidence="2">
    <location>
        <position position="1"/>
    </location>
</feature>
<dbReference type="EMBL" id="QEFC01000023">
    <property type="protein sequence ID" value="KAE9467553.1"/>
    <property type="molecule type" value="Genomic_DNA"/>
</dbReference>
<dbReference type="InterPro" id="IPR055132">
    <property type="entry name" value="RNase_J_b_CASP"/>
</dbReference>
<gene>
    <name evidence="2" type="ORF">C3L33_00544</name>
</gene>
<protein>
    <recommendedName>
        <fullName evidence="1">Metallo-beta-lactamase domain-containing protein</fullName>
    </recommendedName>
</protein>
<dbReference type="Pfam" id="PF22505">
    <property type="entry name" value="RNase_J_b_CASP"/>
    <property type="match status" value="1"/>
</dbReference>
<dbReference type="InterPro" id="IPR036866">
    <property type="entry name" value="RibonucZ/Hydroxyglut_hydro"/>
</dbReference>
<dbReference type="SUPFAM" id="SSF56281">
    <property type="entry name" value="Metallo-hydrolase/oxidoreductase"/>
    <property type="match status" value="1"/>
</dbReference>
<evidence type="ECO:0000259" key="1">
    <source>
        <dbReference type="SMART" id="SM00849"/>
    </source>
</evidence>
<keyword evidence="3" id="KW-1185">Reference proteome</keyword>
<dbReference type="AlphaFoldDB" id="A0A6A4M8H1"/>
<evidence type="ECO:0000313" key="3">
    <source>
        <dbReference type="Proteomes" id="UP000428333"/>
    </source>
</evidence>
<reference evidence="2 3" key="1">
    <citation type="journal article" date="2019" name="Genome Biol. Evol.">
        <title>The Rhododendron genome and chromosomal organization provide insight into shared whole-genome duplications across the heath family (Ericaceae).</title>
        <authorList>
            <person name="Soza V.L."/>
            <person name="Lindsley D."/>
            <person name="Waalkes A."/>
            <person name="Ramage E."/>
            <person name="Patwardhan R.P."/>
            <person name="Burton J.N."/>
            <person name="Adey A."/>
            <person name="Kumar A."/>
            <person name="Qiu R."/>
            <person name="Shendure J."/>
            <person name="Hall B."/>
        </authorList>
    </citation>
    <scope>NUCLEOTIDE SEQUENCE [LARGE SCALE GENOMIC DNA]</scope>
    <source>
        <strain evidence="2">RSF 1966-606</strain>
    </source>
</reference>
<accession>A0A6A4M8H1</accession>
<dbReference type="Gene3D" id="3.60.15.10">
    <property type="entry name" value="Ribonuclease Z/Hydroxyacylglutathione hydrolase-like"/>
    <property type="match status" value="1"/>
</dbReference>
<organism evidence="2 3">
    <name type="scientific">Rhododendron williamsianum</name>
    <dbReference type="NCBI Taxonomy" id="262921"/>
    <lineage>
        <taxon>Eukaryota</taxon>
        <taxon>Viridiplantae</taxon>
        <taxon>Streptophyta</taxon>
        <taxon>Embryophyta</taxon>
        <taxon>Tracheophyta</taxon>
        <taxon>Spermatophyta</taxon>
        <taxon>Magnoliopsida</taxon>
        <taxon>eudicotyledons</taxon>
        <taxon>Gunneridae</taxon>
        <taxon>Pentapetalae</taxon>
        <taxon>asterids</taxon>
        <taxon>Ericales</taxon>
        <taxon>Ericaceae</taxon>
        <taxon>Ericoideae</taxon>
        <taxon>Rhodoreae</taxon>
        <taxon>Rhododendron</taxon>
    </lineage>
</organism>
<dbReference type="Pfam" id="PF00753">
    <property type="entry name" value="Lactamase_B"/>
    <property type="match status" value="1"/>
</dbReference>
<dbReference type="SMART" id="SM00849">
    <property type="entry name" value="Lactamase_B"/>
    <property type="match status" value="1"/>
</dbReference>